<sequence length="649" mass="71635">MRRNFERWTKQYEKSKMTDIPSMDRLQQWLPQRVPLHEACTVVHGDFRLDNLIFHPHKLEVVAVIDWEMSTLGDPLADLAANCLPHFYPPQCSVVSAFRPLCGVDLKTLGIPTLQEYTLMYQSLVGDVNLVNFDFYVAFCFYRTAAILQGVAKRSLQGQASSSSAEQIGSLASLLADIGWNIASASKITPTAVAVGGSTVETVAAAGRCQGTRSYSTSGKVQTVASTEGEDRDIPGSLPLSVQALPPHVQDIHQRVMTFVQERIIPLESELEAWCADPNTKWTINPRIEELKAEAKAAGLWNLFLPRDSDPEVQYGAGLTNVEYAYICEEMGQSIFAPEVFNCAAPDTGNMEVLVRYGTEEQKARWLPSLLDGTVHSCFGMTEPEVASSDATNIKASIVRDGNKYVINGHKWWSSGACDPRCKLCIFMGKTDPSAAKHRQQSMILVPMDAPGVKIIRPLTVLGFDDAPHGHPEIVFDNVRVPVGNLLLGEGRGFEIAQGRLGPGRIHHCMRLIGAMERTMTLMAQRVQERVAFGKPLAEQSSMEQHVAQSRAALEQSRLLVLKTAYMMDTVGNRVAAPEIAMIKMVVPRVAQEVIDNAIQAFGGMGVSGDIPLARFYSQARILRLADGPDEVHMRSVARFEYRKHKSKL</sequence>
<evidence type="ECO:0000256" key="5">
    <source>
        <dbReference type="ARBA" id="ARBA00009347"/>
    </source>
</evidence>
<dbReference type="CDD" id="cd05154">
    <property type="entry name" value="ACAD10_11_N-like"/>
    <property type="match status" value="1"/>
</dbReference>
<dbReference type="FunFam" id="2.40.110.10:FF:000002">
    <property type="entry name" value="Acyl-CoA dehydrogenase fadE12"/>
    <property type="match status" value="1"/>
</dbReference>
<comment type="caution">
    <text evidence="25">The sequence shown here is derived from an EMBL/GenBank/DDBJ whole genome shotgun (WGS) entry which is preliminary data.</text>
</comment>
<gene>
    <name evidence="25" type="ORF">NP493_531g03013</name>
</gene>
<evidence type="ECO:0000256" key="17">
    <source>
        <dbReference type="ARBA" id="ARBA00048395"/>
    </source>
</evidence>
<evidence type="ECO:0000256" key="13">
    <source>
        <dbReference type="ARBA" id="ARBA00046026"/>
    </source>
</evidence>
<dbReference type="GO" id="GO:0033539">
    <property type="term" value="P:fatty acid beta-oxidation using acyl-CoA dehydrogenase"/>
    <property type="evidence" value="ECO:0007669"/>
    <property type="project" value="TreeGrafter"/>
</dbReference>
<evidence type="ECO:0000259" key="21">
    <source>
        <dbReference type="Pfam" id="PF00441"/>
    </source>
</evidence>
<dbReference type="SUPFAM" id="SSF56112">
    <property type="entry name" value="Protein kinase-like (PK-like)"/>
    <property type="match status" value="1"/>
</dbReference>
<evidence type="ECO:0000256" key="14">
    <source>
        <dbReference type="ARBA" id="ARBA00047443"/>
    </source>
</evidence>
<evidence type="ECO:0000256" key="8">
    <source>
        <dbReference type="ARBA" id="ARBA00023002"/>
    </source>
</evidence>
<dbReference type="InterPro" id="IPR009075">
    <property type="entry name" value="AcylCo_DH/oxidase_C"/>
</dbReference>
<dbReference type="Pfam" id="PF00441">
    <property type="entry name" value="Acyl-CoA_dh_1"/>
    <property type="match status" value="1"/>
</dbReference>
<name>A0AAD9KXN0_RIDPI</name>
<dbReference type="InterPro" id="IPR046373">
    <property type="entry name" value="Acyl-CoA_Oxase/DH_mid-dom_sf"/>
</dbReference>
<reference evidence="25" key="1">
    <citation type="journal article" date="2023" name="Mol. Biol. Evol.">
        <title>Third-Generation Sequencing Reveals the Adaptive Role of the Epigenome in Three Deep-Sea Polychaetes.</title>
        <authorList>
            <person name="Perez M."/>
            <person name="Aroh O."/>
            <person name="Sun Y."/>
            <person name="Lan Y."/>
            <person name="Juniper S.K."/>
            <person name="Young C.R."/>
            <person name="Angers B."/>
            <person name="Qian P.Y."/>
        </authorList>
    </citation>
    <scope>NUCLEOTIDE SEQUENCE</scope>
    <source>
        <strain evidence="25">R07B-5</strain>
    </source>
</reference>
<comment type="pathway">
    <text evidence="4">Lipid metabolism; fatty acid beta-oxidation.</text>
</comment>
<proteinExistence type="inferred from homology"/>
<comment type="function">
    <text evidence="13">Acyl-CoA dehydrogenase, that exhibits maximal activity towards saturated C22-CoA. Probably participates in beta-oxydation and energy production but could also play a role in the metabolism of specific fatty acids to control fatty acids composition of cellular lipids in brain.</text>
</comment>
<keyword evidence="9" id="KW-0443">Lipid metabolism</keyword>
<evidence type="ECO:0000259" key="23">
    <source>
        <dbReference type="Pfam" id="PF02770"/>
    </source>
</evidence>
<comment type="catalytic activity">
    <reaction evidence="15">
        <text>docosanoyl-CoA + oxidized [electron-transfer flavoprotein] + H(+) = (2E)-docosenoyl-CoA + reduced [electron-transfer flavoprotein]</text>
        <dbReference type="Rhea" id="RHEA:47228"/>
        <dbReference type="Rhea" id="RHEA-COMP:10685"/>
        <dbReference type="Rhea" id="RHEA-COMP:10686"/>
        <dbReference type="ChEBI" id="CHEBI:15378"/>
        <dbReference type="ChEBI" id="CHEBI:57692"/>
        <dbReference type="ChEBI" id="CHEBI:58307"/>
        <dbReference type="ChEBI" id="CHEBI:65059"/>
        <dbReference type="ChEBI" id="CHEBI:74692"/>
    </reaction>
    <physiologicalReaction direction="left-to-right" evidence="15">
        <dbReference type="Rhea" id="RHEA:47229"/>
    </physiologicalReaction>
</comment>
<dbReference type="GO" id="GO:0050660">
    <property type="term" value="F:flavin adenine dinucleotide binding"/>
    <property type="evidence" value="ECO:0007669"/>
    <property type="project" value="InterPro"/>
</dbReference>
<evidence type="ECO:0000256" key="4">
    <source>
        <dbReference type="ARBA" id="ARBA00005005"/>
    </source>
</evidence>
<dbReference type="Gene3D" id="1.10.540.10">
    <property type="entry name" value="Acyl-CoA dehydrogenase/oxidase, N-terminal domain"/>
    <property type="match status" value="1"/>
</dbReference>
<dbReference type="Pfam" id="PF02771">
    <property type="entry name" value="Acyl-CoA_dh_N"/>
    <property type="match status" value="1"/>
</dbReference>
<organism evidence="25 26">
    <name type="scientific">Ridgeia piscesae</name>
    <name type="common">Tubeworm</name>
    <dbReference type="NCBI Taxonomy" id="27915"/>
    <lineage>
        <taxon>Eukaryota</taxon>
        <taxon>Metazoa</taxon>
        <taxon>Spiralia</taxon>
        <taxon>Lophotrochozoa</taxon>
        <taxon>Annelida</taxon>
        <taxon>Polychaeta</taxon>
        <taxon>Sedentaria</taxon>
        <taxon>Canalipalpata</taxon>
        <taxon>Sabellida</taxon>
        <taxon>Siboglinidae</taxon>
        <taxon>Ridgeia</taxon>
    </lineage>
</organism>
<comment type="catalytic activity">
    <reaction evidence="16">
        <text>tetracosanoyl-CoA + oxidized [electron-transfer flavoprotein] + H(+) = (2E)-tetracosenoyl-CoA + reduced [electron-transfer flavoprotein]</text>
        <dbReference type="Rhea" id="RHEA:47232"/>
        <dbReference type="Rhea" id="RHEA-COMP:10685"/>
        <dbReference type="Rhea" id="RHEA-COMP:10686"/>
        <dbReference type="ChEBI" id="CHEBI:15378"/>
        <dbReference type="ChEBI" id="CHEBI:57692"/>
        <dbReference type="ChEBI" id="CHEBI:58307"/>
        <dbReference type="ChEBI" id="CHEBI:65052"/>
        <dbReference type="ChEBI" id="CHEBI:74693"/>
    </reaction>
    <physiologicalReaction direction="left-to-right" evidence="16">
        <dbReference type="Rhea" id="RHEA:47233"/>
    </physiologicalReaction>
</comment>
<dbReference type="InterPro" id="IPR050741">
    <property type="entry name" value="Acyl-CoA_dehydrogenase"/>
</dbReference>
<dbReference type="InterPro" id="IPR002575">
    <property type="entry name" value="Aminoglycoside_PTrfase"/>
</dbReference>
<evidence type="ECO:0000259" key="22">
    <source>
        <dbReference type="Pfam" id="PF01636"/>
    </source>
</evidence>
<keyword evidence="6 20" id="KW-0285">Flavoprotein</keyword>
<comment type="similarity">
    <text evidence="5 20">Belongs to the acyl-CoA dehydrogenase family.</text>
</comment>
<comment type="catalytic activity">
    <reaction evidence="17">
        <text>tricosanoyl-CoA + oxidized [electron-transfer flavoprotein] + H(+) = (2E)-tricosenoyl-CoA + reduced [electron-transfer flavoprotein]</text>
        <dbReference type="Rhea" id="RHEA:48220"/>
        <dbReference type="Rhea" id="RHEA-COMP:10685"/>
        <dbReference type="Rhea" id="RHEA-COMP:10686"/>
        <dbReference type="ChEBI" id="CHEBI:15378"/>
        <dbReference type="ChEBI" id="CHEBI:57692"/>
        <dbReference type="ChEBI" id="CHEBI:58307"/>
        <dbReference type="ChEBI" id="CHEBI:90118"/>
        <dbReference type="ChEBI" id="CHEBI:90119"/>
    </reaction>
    <physiologicalReaction direction="left-to-right" evidence="17">
        <dbReference type="Rhea" id="RHEA:48221"/>
    </physiologicalReaction>
</comment>
<dbReference type="GO" id="GO:0005777">
    <property type="term" value="C:peroxisome"/>
    <property type="evidence" value="ECO:0007669"/>
    <property type="project" value="UniProtKB-SubCell"/>
</dbReference>
<dbReference type="Pfam" id="PF02770">
    <property type="entry name" value="Acyl-CoA_dh_M"/>
    <property type="match status" value="1"/>
</dbReference>
<evidence type="ECO:0000259" key="24">
    <source>
        <dbReference type="Pfam" id="PF02771"/>
    </source>
</evidence>
<evidence type="ECO:0000256" key="9">
    <source>
        <dbReference type="ARBA" id="ARBA00023098"/>
    </source>
</evidence>
<dbReference type="InterPro" id="IPR041726">
    <property type="entry name" value="ACAD10_11_N"/>
</dbReference>
<dbReference type="Gene3D" id="2.40.110.10">
    <property type="entry name" value="Butyryl-CoA Dehydrogenase, subunit A, domain 2"/>
    <property type="match status" value="1"/>
</dbReference>
<feature type="domain" description="Acyl-CoA oxidase/dehydrogenase middle" evidence="23">
    <location>
        <begin position="378"/>
        <end position="479"/>
    </location>
</feature>
<evidence type="ECO:0000256" key="18">
    <source>
        <dbReference type="ARBA" id="ARBA00048399"/>
    </source>
</evidence>
<keyword evidence="11" id="KW-0576">Peroxisome</keyword>
<dbReference type="SUPFAM" id="SSF56645">
    <property type="entry name" value="Acyl-CoA dehydrogenase NM domain-like"/>
    <property type="match status" value="1"/>
</dbReference>
<dbReference type="AlphaFoldDB" id="A0AAD9KXN0"/>
<dbReference type="Pfam" id="PF01636">
    <property type="entry name" value="APH"/>
    <property type="match status" value="1"/>
</dbReference>
<dbReference type="SUPFAM" id="SSF47203">
    <property type="entry name" value="Acyl-CoA dehydrogenase C-terminal domain-like"/>
    <property type="match status" value="1"/>
</dbReference>
<keyword evidence="7 20" id="KW-0274">FAD</keyword>
<evidence type="ECO:0000256" key="12">
    <source>
        <dbReference type="ARBA" id="ARBA00040622"/>
    </source>
</evidence>
<dbReference type="Proteomes" id="UP001209878">
    <property type="component" value="Unassembled WGS sequence"/>
</dbReference>
<evidence type="ECO:0000256" key="2">
    <source>
        <dbReference type="ARBA" id="ARBA00004275"/>
    </source>
</evidence>
<dbReference type="Gene3D" id="3.90.1200.10">
    <property type="match status" value="1"/>
</dbReference>
<evidence type="ECO:0000256" key="16">
    <source>
        <dbReference type="ARBA" id="ARBA00048086"/>
    </source>
</evidence>
<feature type="domain" description="Acyl-CoA dehydrogenase/oxidase N-terminal" evidence="24">
    <location>
        <begin position="250"/>
        <end position="373"/>
    </location>
</feature>
<feature type="domain" description="Aminoglycoside phosphotransferase" evidence="22">
    <location>
        <begin position="3"/>
        <end position="81"/>
    </location>
</feature>
<keyword evidence="26" id="KW-1185">Reference proteome</keyword>
<evidence type="ECO:0000256" key="20">
    <source>
        <dbReference type="RuleBase" id="RU362125"/>
    </source>
</evidence>
<evidence type="ECO:0000256" key="6">
    <source>
        <dbReference type="ARBA" id="ARBA00022630"/>
    </source>
</evidence>
<dbReference type="Gene3D" id="1.20.140.10">
    <property type="entry name" value="Butyryl-CoA Dehydrogenase, subunit A, domain 3"/>
    <property type="match status" value="1"/>
</dbReference>
<dbReference type="InterPro" id="IPR036250">
    <property type="entry name" value="AcylCo_DH-like_C"/>
</dbReference>
<evidence type="ECO:0000313" key="25">
    <source>
        <dbReference type="EMBL" id="KAK2178678.1"/>
    </source>
</evidence>
<dbReference type="PANTHER" id="PTHR48083">
    <property type="entry name" value="MEDIUM-CHAIN SPECIFIC ACYL-COA DEHYDROGENASE, MITOCHONDRIAL-RELATED"/>
    <property type="match status" value="1"/>
</dbReference>
<evidence type="ECO:0000256" key="11">
    <source>
        <dbReference type="ARBA" id="ARBA00023140"/>
    </source>
</evidence>
<feature type="domain" description="Acyl-CoA dehydrogenase/oxidase C-terminal" evidence="21">
    <location>
        <begin position="491"/>
        <end position="639"/>
    </location>
</feature>
<evidence type="ECO:0000256" key="1">
    <source>
        <dbReference type="ARBA" id="ARBA00001974"/>
    </source>
</evidence>
<dbReference type="InterPro" id="IPR009100">
    <property type="entry name" value="AcylCoA_DH/oxidase_NM_dom_sf"/>
</dbReference>
<keyword evidence="8 20" id="KW-0560">Oxidoreductase</keyword>
<comment type="catalytic activity">
    <reaction evidence="18">
        <text>hexacosanoyl-CoA + oxidized [electron-transfer flavoprotein] + H(+) = (2E)-hexacosenoyl-CoA + reduced [electron-transfer flavoprotein]</text>
        <dbReference type="Rhea" id="RHEA:48216"/>
        <dbReference type="Rhea" id="RHEA-COMP:10685"/>
        <dbReference type="Rhea" id="RHEA-COMP:10686"/>
        <dbReference type="ChEBI" id="CHEBI:15378"/>
        <dbReference type="ChEBI" id="CHEBI:57692"/>
        <dbReference type="ChEBI" id="CHEBI:58307"/>
        <dbReference type="ChEBI" id="CHEBI:64868"/>
        <dbReference type="ChEBI" id="CHEBI:74281"/>
    </reaction>
    <physiologicalReaction direction="left-to-right" evidence="18">
        <dbReference type="Rhea" id="RHEA:48217"/>
    </physiologicalReaction>
</comment>
<evidence type="ECO:0000256" key="19">
    <source>
        <dbReference type="ARBA" id="ARBA00049140"/>
    </source>
</evidence>
<evidence type="ECO:0000256" key="10">
    <source>
        <dbReference type="ARBA" id="ARBA00023136"/>
    </source>
</evidence>
<comment type="catalytic activity">
    <reaction evidence="14">
        <text>a 2,3-saturated acyl-CoA + oxidized [electron-transfer flavoprotein] + H(+) = a (2E)-enoyl-CoA + reduced [electron-transfer flavoprotein]</text>
        <dbReference type="Rhea" id="RHEA:44704"/>
        <dbReference type="Rhea" id="RHEA-COMP:10685"/>
        <dbReference type="Rhea" id="RHEA-COMP:10686"/>
        <dbReference type="ChEBI" id="CHEBI:15378"/>
        <dbReference type="ChEBI" id="CHEBI:57692"/>
        <dbReference type="ChEBI" id="CHEBI:58307"/>
        <dbReference type="ChEBI" id="CHEBI:58856"/>
        <dbReference type="ChEBI" id="CHEBI:65111"/>
    </reaction>
    <physiologicalReaction direction="left-to-right" evidence="14">
        <dbReference type="Rhea" id="RHEA:44705"/>
    </physiologicalReaction>
</comment>
<keyword evidence="10" id="KW-0472">Membrane</keyword>
<comment type="catalytic activity">
    <reaction evidence="19">
        <text>eicosanoyl-CoA + oxidized [electron-transfer flavoprotein] + H(+) = (2E)-eicosenoyl-CoA + reduced [electron-transfer flavoprotein]</text>
        <dbReference type="Rhea" id="RHEA:47236"/>
        <dbReference type="Rhea" id="RHEA-COMP:10685"/>
        <dbReference type="Rhea" id="RHEA-COMP:10686"/>
        <dbReference type="ChEBI" id="CHEBI:15378"/>
        <dbReference type="ChEBI" id="CHEBI:57380"/>
        <dbReference type="ChEBI" id="CHEBI:57692"/>
        <dbReference type="ChEBI" id="CHEBI:58307"/>
        <dbReference type="ChEBI" id="CHEBI:74691"/>
    </reaction>
    <physiologicalReaction direction="left-to-right" evidence="19">
        <dbReference type="Rhea" id="RHEA:47237"/>
    </physiologicalReaction>
</comment>
<dbReference type="GO" id="GO:0031966">
    <property type="term" value="C:mitochondrial membrane"/>
    <property type="evidence" value="ECO:0007669"/>
    <property type="project" value="UniProtKB-SubCell"/>
</dbReference>
<protein>
    <recommendedName>
        <fullName evidence="12">Acyl-CoA dehydrogenase family member 11</fullName>
    </recommendedName>
</protein>
<comment type="cofactor">
    <cofactor evidence="1 20">
        <name>FAD</name>
        <dbReference type="ChEBI" id="CHEBI:57692"/>
    </cofactor>
</comment>
<dbReference type="InterPro" id="IPR013786">
    <property type="entry name" value="AcylCoA_DH/ox_N"/>
</dbReference>
<evidence type="ECO:0000256" key="7">
    <source>
        <dbReference type="ARBA" id="ARBA00022827"/>
    </source>
</evidence>
<dbReference type="GO" id="GO:0003995">
    <property type="term" value="F:acyl-CoA dehydrogenase activity"/>
    <property type="evidence" value="ECO:0007669"/>
    <property type="project" value="TreeGrafter"/>
</dbReference>
<accession>A0AAD9KXN0</accession>
<evidence type="ECO:0000313" key="26">
    <source>
        <dbReference type="Proteomes" id="UP001209878"/>
    </source>
</evidence>
<dbReference type="PANTHER" id="PTHR48083:SF35">
    <property type="entry name" value="ACYL-COA DEHYDROGENASE FAMILY MEMBER 10"/>
    <property type="match status" value="1"/>
</dbReference>
<dbReference type="InterPro" id="IPR011009">
    <property type="entry name" value="Kinase-like_dom_sf"/>
</dbReference>
<dbReference type="EMBL" id="JAODUO010000533">
    <property type="protein sequence ID" value="KAK2178678.1"/>
    <property type="molecule type" value="Genomic_DNA"/>
</dbReference>
<evidence type="ECO:0000256" key="3">
    <source>
        <dbReference type="ARBA" id="ARBA00004325"/>
    </source>
</evidence>
<comment type="subcellular location">
    <subcellularLocation>
        <location evidence="3">Mitochondrion membrane</location>
    </subcellularLocation>
    <subcellularLocation>
        <location evidence="2">Peroxisome</location>
    </subcellularLocation>
</comment>
<dbReference type="InterPro" id="IPR037069">
    <property type="entry name" value="AcylCoA_DH/ox_N_sf"/>
</dbReference>
<dbReference type="InterPro" id="IPR006091">
    <property type="entry name" value="Acyl-CoA_Oxase/DH_mid-dom"/>
</dbReference>
<evidence type="ECO:0000256" key="15">
    <source>
        <dbReference type="ARBA" id="ARBA00048020"/>
    </source>
</evidence>